<dbReference type="FunCoup" id="G8YVS4">
    <property type="interactions" value="36"/>
</dbReference>
<dbReference type="HOGENOM" id="CLU_927848_0_0_1"/>
<dbReference type="OrthoDB" id="445556at2759"/>
<dbReference type="Proteomes" id="UP000005222">
    <property type="component" value="Chromosome A"/>
</dbReference>
<proteinExistence type="predicted"/>
<sequence length="300" mass="36466">MHCLACEWKDFVVRNQLPLYRIARYYATAGDRIDYHAKFDLHPWPESKNPTPFEIFNIAPNEQRLSNSEFNKILRKKYSSFVKIYHPDIARNLSVYDKKDRKLTPEAMRHRFDQMMKAYDVLKDPRRRLAYGKYENTSWDSYSNSADVFEKYRMANAHRKKYTFENDEEFWRASSWEDYYQMKFNRRPPTREELEKNKYKILGYVLFVGTVAFGLQMMMILYRSDEFERELSLRSLKSLEDLNSSYNNYGEGSTRFQRIKRFLLYRRASLRDRNDIDREAIRNEESQVLQKYAQQQVEKF</sequence>
<keyword evidence="5" id="KW-1185">Reference proteome</keyword>
<dbReference type="InParanoid" id="G8YVS4"/>
<evidence type="ECO:0000259" key="2">
    <source>
        <dbReference type="PROSITE" id="PS50076"/>
    </source>
</evidence>
<protein>
    <submittedName>
        <fullName evidence="3">Piso0_000564 protein</fullName>
    </submittedName>
</protein>
<feature type="transmembrane region" description="Helical" evidence="1">
    <location>
        <begin position="201"/>
        <end position="222"/>
    </location>
</feature>
<reference evidence="3" key="1">
    <citation type="submission" date="2011-10" db="EMBL/GenBank/DDBJ databases">
        <authorList>
            <person name="Genoscope - CEA"/>
        </authorList>
    </citation>
    <scope>NUCLEOTIDE SEQUENCE</scope>
    <source>
        <strain evidence="3">CBS 7064</strain>
    </source>
</reference>
<dbReference type="PROSITE" id="PS50076">
    <property type="entry name" value="DNAJ_2"/>
    <property type="match status" value="1"/>
</dbReference>
<dbReference type="eggNOG" id="ENOG502RYTK">
    <property type="taxonomic scope" value="Eukaryota"/>
</dbReference>
<keyword evidence="1" id="KW-0472">Membrane</keyword>
<gene>
    <name evidence="3" type="primary">Piso0_000564</name>
    <name evidence="3" type="ORF">GNLVRS01_PISO0A12122g</name>
    <name evidence="4" type="ORF">GNLVRS01_PISO0B12189g</name>
</gene>
<dbReference type="Gene3D" id="1.10.287.110">
    <property type="entry name" value="DnaJ domain"/>
    <property type="match status" value="1"/>
</dbReference>
<name>G8YVS4_PICSO</name>
<dbReference type="SUPFAM" id="SSF46565">
    <property type="entry name" value="Chaperone J-domain"/>
    <property type="match status" value="1"/>
</dbReference>
<keyword evidence="1" id="KW-1133">Transmembrane helix</keyword>
<dbReference type="PROSITE" id="PS00636">
    <property type="entry name" value="DNAJ_1"/>
    <property type="match status" value="1"/>
</dbReference>
<organism evidence="3 5">
    <name type="scientific">Pichia sorbitophila (strain ATCC MYA-4447 / BCRC 22081 / CBS 7064 / NBRC 10061 / NRRL Y-12695)</name>
    <name type="common">Hybrid yeast</name>
    <dbReference type="NCBI Taxonomy" id="559304"/>
    <lineage>
        <taxon>Eukaryota</taxon>
        <taxon>Fungi</taxon>
        <taxon>Dikarya</taxon>
        <taxon>Ascomycota</taxon>
        <taxon>Saccharomycotina</taxon>
        <taxon>Pichiomycetes</taxon>
        <taxon>Debaryomycetaceae</taxon>
        <taxon>Millerozyma</taxon>
    </lineage>
</organism>
<evidence type="ECO:0000313" key="5">
    <source>
        <dbReference type="Proteomes" id="UP000005222"/>
    </source>
</evidence>
<evidence type="ECO:0000313" key="3">
    <source>
        <dbReference type="EMBL" id="CCE72957.1"/>
    </source>
</evidence>
<dbReference type="EMBL" id="FO082059">
    <property type="protein sequence ID" value="CCE72957.1"/>
    <property type="molecule type" value="Genomic_DNA"/>
</dbReference>
<dbReference type="Proteomes" id="UP000005222">
    <property type="component" value="Chromosome B"/>
</dbReference>
<reference evidence="5" key="2">
    <citation type="journal article" date="2012" name="G3 (Bethesda)">
        <title>Pichia sorbitophila, an interspecies yeast hybrid reveals early steps of genome resolution following polyploidization.</title>
        <authorList>
            <person name="Leh Louis V."/>
            <person name="Despons L."/>
            <person name="Friedrich A."/>
            <person name="Martin T."/>
            <person name="Durrens P."/>
            <person name="Casaregola S."/>
            <person name="Neuveglise C."/>
            <person name="Fairhead C."/>
            <person name="Marck C."/>
            <person name="Cruz J.A."/>
            <person name="Straub M.L."/>
            <person name="Kugler V."/>
            <person name="Sacerdot C."/>
            <person name="Uzunov Z."/>
            <person name="Thierry A."/>
            <person name="Weiss S."/>
            <person name="Bleykasten C."/>
            <person name="De Montigny J."/>
            <person name="Jacques N."/>
            <person name="Jung P."/>
            <person name="Lemaire M."/>
            <person name="Mallet S."/>
            <person name="Morel G."/>
            <person name="Richard G.F."/>
            <person name="Sarkar A."/>
            <person name="Savel G."/>
            <person name="Schacherer J."/>
            <person name="Seret M.L."/>
            <person name="Talla E."/>
            <person name="Samson G."/>
            <person name="Jubin C."/>
            <person name="Poulain J."/>
            <person name="Vacherie B."/>
            <person name="Barbe V."/>
            <person name="Pelletier E."/>
            <person name="Sherman D.J."/>
            <person name="Westhof E."/>
            <person name="Weissenbach J."/>
            <person name="Baret P.V."/>
            <person name="Wincker P."/>
            <person name="Gaillardin C."/>
            <person name="Dujon B."/>
            <person name="Souciet J.L."/>
        </authorList>
    </citation>
    <scope>NUCLEOTIDE SEQUENCE [LARGE SCALE GENOMIC DNA]</scope>
    <source>
        <strain evidence="5">ATCC MYA-4447 / BCRC 22081 / CBS 7064 / NBRC 10061 / NRRL Y-12695</strain>
    </source>
</reference>
<accession>G8YVS4</accession>
<dbReference type="InterPro" id="IPR018253">
    <property type="entry name" value="DnaJ_domain_CS"/>
</dbReference>
<evidence type="ECO:0000256" key="1">
    <source>
        <dbReference type="SAM" id="Phobius"/>
    </source>
</evidence>
<dbReference type="OMA" id="NAGTWED"/>
<dbReference type="InterPro" id="IPR001623">
    <property type="entry name" value="DnaJ_domain"/>
</dbReference>
<dbReference type="AlphaFoldDB" id="G8YVS4"/>
<dbReference type="STRING" id="559304.G8YVS4"/>
<evidence type="ECO:0000313" key="4">
    <source>
        <dbReference type="EMBL" id="CCE73518.1"/>
    </source>
</evidence>
<dbReference type="EMBL" id="FO082058">
    <property type="protein sequence ID" value="CCE73518.1"/>
    <property type="molecule type" value="Genomic_DNA"/>
</dbReference>
<feature type="domain" description="J" evidence="2">
    <location>
        <begin position="51"/>
        <end position="135"/>
    </location>
</feature>
<keyword evidence="1" id="KW-0812">Transmembrane</keyword>
<dbReference type="InterPro" id="IPR036869">
    <property type="entry name" value="J_dom_sf"/>
</dbReference>